<protein>
    <submittedName>
        <fullName evidence="9">ABC transporter permease</fullName>
    </submittedName>
</protein>
<sequence>MAGYLGRRVLQAAVVLWAAYTISFVILFLLPSDPVSMAADNAAAGTTVDKAALEQLRERYGLDQPLLQQYWTSLSHAVRGDFGTSIATGRTVTDSIASAAPSTLALASTALLLALVFGTALAFAANYTRRDWLRNLLSSLPPLGVAVPTFWVGLILLQIFSFGVHALPAFGDKGWQTVILPAVTLAVPTGAVIAQVLATSLRSTWRQPHVETALAKGASRWRVQWRHVVRLGSIPAFTIAGVLVGNMLAGSVVVETVFSRAGIGRLTQTSVLAQDIPVVQGIVVFSAAIFVLVNLAVDVAYPFIDPRIARSVKADVEREVAHV</sequence>
<evidence type="ECO:0000313" key="10">
    <source>
        <dbReference type="Proteomes" id="UP000322244"/>
    </source>
</evidence>
<dbReference type="Pfam" id="PF00528">
    <property type="entry name" value="BPD_transp_1"/>
    <property type="match status" value="1"/>
</dbReference>
<feature type="transmembrane region" description="Helical" evidence="7">
    <location>
        <begin position="12"/>
        <end position="30"/>
    </location>
</feature>
<keyword evidence="3" id="KW-1003">Cell membrane</keyword>
<comment type="subcellular location">
    <subcellularLocation>
        <location evidence="1 7">Cell membrane</location>
        <topology evidence="1 7">Multi-pass membrane protein</topology>
    </subcellularLocation>
</comment>
<dbReference type="InterPro" id="IPR035906">
    <property type="entry name" value="MetI-like_sf"/>
</dbReference>
<dbReference type="InterPro" id="IPR045621">
    <property type="entry name" value="BPD_transp_1_N"/>
</dbReference>
<name>A0A5A7S3G8_9NOCA</name>
<dbReference type="OrthoDB" id="9778910at2"/>
<dbReference type="InterPro" id="IPR000515">
    <property type="entry name" value="MetI-like"/>
</dbReference>
<feature type="domain" description="ABC transmembrane type-1" evidence="8">
    <location>
        <begin position="100"/>
        <end position="301"/>
    </location>
</feature>
<dbReference type="PROSITE" id="PS50928">
    <property type="entry name" value="ABC_TM1"/>
    <property type="match status" value="1"/>
</dbReference>
<evidence type="ECO:0000256" key="6">
    <source>
        <dbReference type="ARBA" id="ARBA00023136"/>
    </source>
</evidence>
<feature type="transmembrane region" description="Helical" evidence="7">
    <location>
        <begin position="178"/>
        <end position="198"/>
    </location>
</feature>
<reference evidence="9 10" key="1">
    <citation type="submission" date="2019-07" db="EMBL/GenBank/DDBJ databases">
        <title>Rhodococcus cavernicolus sp. nov., isolated from a cave.</title>
        <authorList>
            <person name="Lee S.D."/>
        </authorList>
    </citation>
    <scope>NUCLEOTIDE SEQUENCE [LARGE SCALE GENOMIC DNA]</scope>
    <source>
        <strain evidence="9 10">C1-24</strain>
    </source>
</reference>
<dbReference type="EMBL" id="VLNY01000023">
    <property type="protein sequence ID" value="KAA0017085.1"/>
    <property type="molecule type" value="Genomic_DNA"/>
</dbReference>
<evidence type="ECO:0000313" key="9">
    <source>
        <dbReference type="EMBL" id="KAA0017085.1"/>
    </source>
</evidence>
<dbReference type="PANTHER" id="PTHR43163:SF6">
    <property type="entry name" value="DIPEPTIDE TRANSPORT SYSTEM PERMEASE PROTEIN DPPB-RELATED"/>
    <property type="match status" value="1"/>
</dbReference>
<keyword evidence="4 7" id="KW-0812">Transmembrane</keyword>
<feature type="transmembrane region" description="Helical" evidence="7">
    <location>
        <begin position="282"/>
        <end position="304"/>
    </location>
</feature>
<dbReference type="AlphaFoldDB" id="A0A5A7S3G8"/>
<dbReference type="Pfam" id="PF19300">
    <property type="entry name" value="BPD_transp_1_N"/>
    <property type="match status" value="1"/>
</dbReference>
<keyword evidence="2 7" id="KW-0813">Transport</keyword>
<feature type="transmembrane region" description="Helical" evidence="7">
    <location>
        <begin position="104"/>
        <end position="124"/>
    </location>
</feature>
<evidence type="ECO:0000256" key="3">
    <source>
        <dbReference type="ARBA" id="ARBA00022475"/>
    </source>
</evidence>
<dbReference type="RefSeq" id="WP_149433073.1">
    <property type="nucleotide sequence ID" value="NZ_VLNY01000023.1"/>
</dbReference>
<feature type="transmembrane region" description="Helical" evidence="7">
    <location>
        <begin position="145"/>
        <end position="166"/>
    </location>
</feature>
<feature type="transmembrane region" description="Helical" evidence="7">
    <location>
        <begin position="228"/>
        <end position="249"/>
    </location>
</feature>
<evidence type="ECO:0000256" key="7">
    <source>
        <dbReference type="RuleBase" id="RU363032"/>
    </source>
</evidence>
<dbReference type="Proteomes" id="UP000322244">
    <property type="component" value="Unassembled WGS sequence"/>
</dbReference>
<dbReference type="PANTHER" id="PTHR43163">
    <property type="entry name" value="DIPEPTIDE TRANSPORT SYSTEM PERMEASE PROTEIN DPPB-RELATED"/>
    <property type="match status" value="1"/>
</dbReference>
<accession>A0A5A7S3G8</accession>
<dbReference type="GO" id="GO:0055085">
    <property type="term" value="P:transmembrane transport"/>
    <property type="evidence" value="ECO:0007669"/>
    <property type="project" value="InterPro"/>
</dbReference>
<gene>
    <name evidence="9" type="ORF">FOY51_25460</name>
</gene>
<evidence type="ECO:0000256" key="2">
    <source>
        <dbReference type="ARBA" id="ARBA00022448"/>
    </source>
</evidence>
<keyword evidence="6 7" id="KW-0472">Membrane</keyword>
<evidence type="ECO:0000256" key="1">
    <source>
        <dbReference type="ARBA" id="ARBA00004651"/>
    </source>
</evidence>
<dbReference type="Gene3D" id="1.10.3720.10">
    <property type="entry name" value="MetI-like"/>
    <property type="match status" value="1"/>
</dbReference>
<keyword evidence="10" id="KW-1185">Reference proteome</keyword>
<proteinExistence type="inferred from homology"/>
<dbReference type="GO" id="GO:0005886">
    <property type="term" value="C:plasma membrane"/>
    <property type="evidence" value="ECO:0007669"/>
    <property type="project" value="UniProtKB-SubCell"/>
</dbReference>
<evidence type="ECO:0000256" key="5">
    <source>
        <dbReference type="ARBA" id="ARBA00022989"/>
    </source>
</evidence>
<organism evidence="9 10">
    <name type="scientific">Antrihabitans cavernicola</name>
    <dbReference type="NCBI Taxonomy" id="2495913"/>
    <lineage>
        <taxon>Bacteria</taxon>
        <taxon>Bacillati</taxon>
        <taxon>Actinomycetota</taxon>
        <taxon>Actinomycetes</taxon>
        <taxon>Mycobacteriales</taxon>
        <taxon>Nocardiaceae</taxon>
        <taxon>Antrihabitans</taxon>
    </lineage>
</organism>
<comment type="similarity">
    <text evidence="7">Belongs to the binding-protein-dependent transport system permease family.</text>
</comment>
<keyword evidence="5 7" id="KW-1133">Transmembrane helix</keyword>
<evidence type="ECO:0000256" key="4">
    <source>
        <dbReference type="ARBA" id="ARBA00022692"/>
    </source>
</evidence>
<comment type="caution">
    <text evidence="9">The sequence shown here is derived from an EMBL/GenBank/DDBJ whole genome shotgun (WGS) entry which is preliminary data.</text>
</comment>
<dbReference type="CDD" id="cd06261">
    <property type="entry name" value="TM_PBP2"/>
    <property type="match status" value="1"/>
</dbReference>
<dbReference type="SUPFAM" id="SSF161098">
    <property type="entry name" value="MetI-like"/>
    <property type="match status" value="1"/>
</dbReference>
<evidence type="ECO:0000259" key="8">
    <source>
        <dbReference type="PROSITE" id="PS50928"/>
    </source>
</evidence>